<dbReference type="Pfam" id="PF17805">
    <property type="entry name" value="AsnC_trans_reg2"/>
    <property type="match status" value="1"/>
</dbReference>
<dbReference type="Pfam" id="PF22451">
    <property type="entry name" value="NirdL-like_HTH"/>
    <property type="match status" value="1"/>
</dbReference>
<feature type="domain" description="Siroheme decarboxylase AsnC-like ligand binding" evidence="6">
    <location>
        <begin position="137"/>
        <end position="222"/>
    </location>
</feature>
<evidence type="ECO:0000259" key="7">
    <source>
        <dbReference type="Pfam" id="PF22451"/>
    </source>
</evidence>
<dbReference type="GO" id="GO:0016829">
    <property type="term" value="F:lyase activity"/>
    <property type="evidence" value="ECO:0007669"/>
    <property type="project" value="UniProtKB-KW"/>
</dbReference>
<dbReference type="EMBL" id="LAZR01022684">
    <property type="protein sequence ID" value="KKL81023.1"/>
    <property type="molecule type" value="Genomic_DNA"/>
</dbReference>
<keyword evidence="1" id="KW-0456">Lyase</keyword>
<evidence type="ECO:0000256" key="2">
    <source>
        <dbReference type="ARBA" id="ARBA00023444"/>
    </source>
</evidence>
<dbReference type="AlphaFoldDB" id="A0A0F9F417"/>
<proteinExistence type="inferred from homology"/>
<dbReference type="SMART" id="SM00344">
    <property type="entry name" value="HTH_ASNC"/>
    <property type="match status" value="1"/>
</dbReference>
<name>A0A0F9F417_9ZZZZ</name>
<dbReference type="InterPro" id="IPR019888">
    <property type="entry name" value="Tscrpt_reg_AsnC-like"/>
</dbReference>
<comment type="similarity">
    <text evidence="3">Belongs to the Ahb/Nir family.</text>
</comment>
<evidence type="ECO:0000256" key="5">
    <source>
        <dbReference type="ARBA" id="ARBA00048470"/>
    </source>
</evidence>
<evidence type="ECO:0000256" key="4">
    <source>
        <dbReference type="ARBA" id="ARBA00023471"/>
    </source>
</evidence>
<reference evidence="8" key="1">
    <citation type="journal article" date="2015" name="Nature">
        <title>Complex archaea that bridge the gap between prokaryotes and eukaryotes.</title>
        <authorList>
            <person name="Spang A."/>
            <person name="Saw J.H."/>
            <person name="Jorgensen S.L."/>
            <person name="Zaremba-Niedzwiedzka K."/>
            <person name="Martijn J."/>
            <person name="Lind A.E."/>
            <person name="van Eijk R."/>
            <person name="Schleper C."/>
            <person name="Guy L."/>
            <person name="Ettema T.J."/>
        </authorList>
    </citation>
    <scope>NUCLEOTIDE SEQUENCE</scope>
</reference>
<evidence type="ECO:0000256" key="1">
    <source>
        <dbReference type="ARBA" id="ARBA00023239"/>
    </source>
</evidence>
<dbReference type="PANTHER" id="PTHR43413">
    <property type="entry name" value="TRANSCRIPTIONAL REGULATOR, ASNC FAMILY"/>
    <property type="match status" value="1"/>
</dbReference>
<dbReference type="InterPro" id="IPR040523">
    <property type="entry name" value="AsnC_trans_reg2"/>
</dbReference>
<dbReference type="EC" id="4.1.1.111" evidence="4"/>
<sequence length="231" mass="26334">MEETGFKEELEKLLEGAGDAGYLILPAIRTFKIGVDFKLTDGTKPGKAYQEKPETENAETGPEQIVKTESLKAKTGPSGRDKKIIMNLQEHMKIVQRPWKEMSFGLGMSETELLGCIKDFKDKGAIKRISAVLRHRKIGYTANGMACFNISDEKIEQAGNTLAQYPEVSHCYQRKTCPDWKYSMFAMVHCRGEEECRSIAREMSKQIGCPEHIVLFSTKEYKKERVKYFME</sequence>
<dbReference type="Gene3D" id="3.30.70.3460">
    <property type="match status" value="1"/>
</dbReference>
<comment type="pathway">
    <text evidence="2">Porphyrin-containing compound metabolism.</text>
</comment>
<gene>
    <name evidence="8" type="ORF">LCGC14_1998910</name>
</gene>
<dbReference type="PANTHER" id="PTHR43413:SF1">
    <property type="entry name" value="SIROHEME DECARBOXYLASE NIRL SUBUNIT"/>
    <property type="match status" value="1"/>
</dbReference>
<evidence type="ECO:0000313" key="8">
    <source>
        <dbReference type="EMBL" id="KKL81023.1"/>
    </source>
</evidence>
<organism evidence="8">
    <name type="scientific">marine sediment metagenome</name>
    <dbReference type="NCBI Taxonomy" id="412755"/>
    <lineage>
        <taxon>unclassified sequences</taxon>
        <taxon>metagenomes</taxon>
        <taxon>ecological metagenomes</taxon>
    </lineage>
</organism>
<evidence type="ECO:0000256" key="3">
    <source>
        <dbReference type="ARBA" id="ARBA00023457"/>
    </source>
</evidence>
<dbReference type="InterPro" id="IPR053953">
    <property type="entry name" value="NirdL-like_HTH"/>
</dbReference>
<comment type="catalytic activity">
    <reaction evidence="5">
        <text>siroheme + 2 H(+) = 12,18-didecarboxysiroheme + 2 CO2</text>
        <dbReference type="Rhea" id="RHEA:19093"/>
        <dbReference type="ChEBI" id="CHEBI:15378"/>
        <dbReference type="ChEBI" id="CHEBI:16526"/>
        <dbReference type="ChEBI" id="CHEBI:60052"/>
        <dbReference type="ChEBI" id="CHEBI:140497"/>
        <dbReference type="EC" id="4.1.1.111"/>
    </reaction>
</comment>
<dbReference type="InterPro" id="IPR050684">
    <property type="entry name" value="HTH-Siroheme_Decarb"/>
</dbReference>
<feature type="domain" description="Siroheme decarboxylase NirL-like HTH" evidence="7">
    <location>
        <begin position="81"/>
        <end position="126"/>
    </location>
</feature>
<comment type="caution">
    <text evidence="8">The sequence shown here is derived from an EMBL/GenBank/DDBJ whole genome shotgun (WGS) entry which is preliminary data.</text>
</comment>
<accession>A0A0F9F417</accession>
<protein>
    <recommendedName>
        <fullName evidence="4">siroheme decarboxylase</fullName>
        <ecNumber evidence="4">4.1.1.111</ecNumber>
    </recommendedName>
</protein>
<evidence type="ECO:0000259" key="6">
    <source>
        <dbReference type="Pfam" id="PF17805"/>
    </source>
</evidence>